<comment type="caution">
    <text evidence="8">The sequence shown here is derived from an EMBL/GenBank/DDBJ whole genome shotgun (WGS) entry which is preliminary data.</text>
</comment>
<accession>A0A6I1GV31</accession>
<evidence type="ECO:0000256" key="6">
    <source>
        <dbReference type="SAM" id="Phobius"/>
    </source>
</evidence>
<protein>
    <submittedName>
        <fullName evidence="8">Arabinose transporter</fullName>
    </submittedName>
</protein>
<dbReference type="Gene3D" id="1.20.1250.20">
    <property type="entry name" value="MFS general substrate transporter like domains"/>
    <property type="match status" value="1"/>
</dbReference>
<keyword evidence="5 6" id="KW-0472">Membrane</keyword>
<dbReference type="CDD" id="cd17324">
    <property type="entry name" value="MFS_NepI_like"/>
    <property type="match status" value="1"/>
</dbReference>
<feature type="transmembrane region" description="Helical" evidence="6">
    <location>
        <begin position="20"/>
        <end position="41"/>
    </location>
</feature>
<sequence length="415" mass="44486">MLIVDATKTRSGSRFFTVPVVTLIALTFLLGLSEFIVVGVMQPIASDMRVSLAAIGSLVSAFALVYAPMTPIGAAVSAKFNRFHALMAMTGIFLAGNVLCAFALNYPMLLVGRIVIATVSGPLVAVPMTFAPDLVGASDRPRFMSWIFSGISIAAVFGVPIGTFIAQQFGWRWSFHLINLLTVLVIISMLRCLPRTSYMTGATRFLPQFRLFTDVRVWCGMLAVVFGAAATYSFYTYLSPILTEEIGVPERYLSLALTAIGLAALWSNLYSGKLAARGTGSHPIIGLIPLYLLQAVCLAVLPFASIIPALGAVDLLALACLMYLQNSPSQVLHTAIAAERFPSSMTLASSMNAMAFNIGITLGSTISGLAMTHLGLRWLGLFGAVLALGSVGVLVLLKRAESRDITRWTTLFLNR</sequence>
<reference evidence="8 9" key="1">
    <citation type="submission" date="2019-09" db="EMBL/GenBank/DDBJ databases">
        <title>Characterization of the phylogenetic diversity of two novel species belonging to the genus Bifidobacterium: Bifidobacterium cebidarum sp. nov. and Bifidobacterium leontopitheci sp. nov.</title>
        <authorList>
            <person name="Lugli G.A."/>
            <person name="Duranti S."/>
            <person name="Milani C."/>
            <person name="Turroni F."/>
            <person name="Ventura M."/>
        </authorList>
    </citation>
    <scope>NUCLEOTIDE SEQUENCE [LARGE SCALE GENOMIC DNA]</scope>
    <source>
        <strain evidence="8 9">LMG 31471</strain>
    </source>
</reference>
<feature type="transmembrane region" description="Helical" evidence="6">
    <location>
        <begin position="283"/>
        <end position="301"/>
    </location>
</feature>
<feature type="transmembrane region" description="Helical" evidence="6">
    <location>
        <begin position="143"/>
        <end position="167"/>
    </location>
</feature>
<dbReference type="InterPro" id="IPR011701">
    <property type="entry name" value="MFS"/>
</dbReference>
<gene>
    <name evidence="8" type="ORF">F7D09_1207</name>
</gene>
<dbReference type="PANTHER" id="PTHR43124">
    <property type="entry name" value="PURINE EFFLUX PUMP PBUE"/>
    <property type="match status" value="1"/>
</dbReference>
<dbReference type="GO" id="GO:0005886">
    <property type="term" value="C:plasma membrane"/>
    <property type="evidence" value="ECO:0007669"/>
    <property type="project" value="UniProtKB-SubCell"/>
</dbReference>
<dbReference type="InterPro" id="IPR036259">
    <property type="entry name" value="MFS_trans_sf"/>
</dbReference>
<dbReference type="EMBL" id="WBVT01000016">
    <property type="protein sequence ID" value="KAB7790311.1"/>
    <property type="molecule type" value="Genomic_DNA"/>
</dbReference>
<evidence type="ECO:0000313" key="8">
    <source>
        <dbReference type="EMBL" id="KAB7790311.1"/>
    </source>
</evidence>
<feature type="transmembrane region" description="Helical" evidence="6">
    <location>
        <begin position="53"/>
        <end position="76"/>
    </location>
</feature>
<keyword evidence="9" id="KW-1185">Reference proteome</keyword>
<dbReference type="PANTHER" id="PTHR43124:SF3">
    <property type="entry name" value="CHLORAMPHENICOL EFFLUX PUMP RV0191"/>
    <property type="match status" value="1"/>
</dbReference>
<feature type="transmembrane region" description="Helical" evidence="6">
    <location>
        <begin position="252"/>
        <end position="271"/>
    </location>
</feature>
<dbReference type="InterPro" id="IPR050189">
    <property type="entry name" value="MFS_Efflux_Transporters"/>
</dbReference>
<evidence type="ECO:0000256" key="4">
    <source>
        <dbReference type="ARBA" id="ARBA00022989"/>
    </source>
</evidence>
<evidence type="ECO:0000256" key="5">
    <source>
        <dbReference type="ARBA" id="ARBA00023136"/>
    </source>
</evidence>
<keyword evidence="4 6" id="KW-1133">Transmembrane helix</keyword>
<feature type="transmembrane region" description="Helical" evidence="6">
    <location>
        <begin position="345"/>
        <end position="366"/>
    </location>
</feature>
<comment type="subcellular location">
    <subcellularLocation>
        <location evidence="1">Cell membrane</location>
        <topology evidence="1">Multi-pass membrane protein</topology>
    </subcellularLocation>
</comment>
<evidence type="ECO:0000256" key="1">
    <source>
        <dbReference type="ARBA" id="ARBA00004651"/>
    </source>
</evidence>
<proteinExistence type="predicted"/>
<dbReference type="GO" id="GO:0022857">
    <property type="term" value="F:transmembrane transporter activity"/>
    <property type="evidence" value="ECO:0007669"/>
    <property type="project" value="InterPro"/>
</dbReference>
<dbReference type="Pfam" id="PF07690">
    <property type="entry name" value="MFS_1"/>
    <property type="match status" value="1"/>
</dbReference>
<keyword evidence="2" id="KW-1003">Cell membrane</keyword>
<feature type="domain" description="Major facilitator superfamily (MFS) profile" evidence="7">
    <location>
        <begin position="19"/>
        <end position="401"/>
    </location>
</feature>
<evidence type="ECO:0000313" key="9">
    <source>
        <dbReference type="Proteomes" id="UP000441772"/>
    </source>
</evidence>
<evidence type="ECO:0000256" key="2">
    <source>
        <dbReference type="ARBA" id="ARBA00022475"/>
    </source>
</evidence>
<dbReference type="AlphaFoldDB" id="A0A6I1GV31"/>
<feature type="transmembrane region" description="Helical" evidence="6">
    <location>
        <begin position="83"/>
        <end position="104"/>
    </location>
</feature>
<dbReference type="InterPro" id="IPR020846">
    <property type="entry name" value="MFS_dom"/>
</dbReference>
<keyword evidence="3 6" id="KW-0812">Transmembrane</keyword>
<evidence type="ECO:0000259" key="7">
    <source>
        <dbReference type="PROSITE" id="PS50850"/>
    </source>
</evidence>
<feature type="transmembrane region" description="Helical" evidence="6">
    <location>
        <begin position="173"/>
        <end position="194"/>
    </location>
</feature>
<feature type="transmembrane region" description="Helical" evidence="6">
    <location>
        <begin position="215"/>
        <end position="232"/>
    </location>
</feature>
<feature type="transmembrane region" description="Helical" evidence="6">
    <location>
        <begin position="110"/>
        <end position="131"/>
    </location>
</feature>
<name>A0A6I1GV31_9BIFI</name>
<organism evidence="8 9">
    <name type="scientific">Bifidobacterium leontopitheci</name>
    <dbReference type="NCBI Taxonomy" id="2650774"/>
    <lineage>
        <taxon>Bacteria</taxon>
        <taxon>Bacillati</taxon>
        <taxon>Actinomycetota</taxon>
        <taxon>Actinomycetes</taxon>
        <taxon>Bifidobacteriales</taxon>
        <taxon>Bifidobacteriaceae</taxon>
        <taxon>Bifidobacterium</taxon>
    </lineage>
</organism>
<dbReference type="Proteomes" id="UP000441772">
    <property type="component" value="Unassembled WGS sequence"/>
</dbReference>
<evidence type="ECO:0000256" key="3">
    <source>
        <dbReference type="ARBA" id="ARBA00022692"/>
    </source>
</evidence>
<dbReference type="PROSITE" id="PS50850">
    <property type="entry name" value="MFS"/>
    <property type="match status" value="1"/>
</dbReference>
<feature type="transmembrane region" description="Helical" evidence="6">
    <location>
        <begin position="378"/>
        <end position="397"/>
    </location>
</feature>
<dbReference type="SUPFAM" id="SSF103473">
    <property type="entry name" value="MFS general substrate transporter"/>
    <property type="match status" value="1"/>
</dbReference>